<accession>A0A1H0GJR0</accession>
<reference evidence="3" key="1">
    <citation type="submission" date="2016-10" db="EMBL/GenBank/DDBJ databases">
        <authorList>
            <person name="Varghese N."/>
            <person name="Submissions S."/>
        </authorList>
    </citation>
    <scope>NUCLEOTIDE SEQUENCE [LARGE SCALE GENOMIC DNA]</scope>
    <source>
        <strain evidence="3">JCM 21621</strain>
    </source>
</reference>
<evidence type="ECO:0000313" key="3">
    <source>
        <dbReference type="Proteomes" id="UP000242957"/>
    </source>
</evidence>
<evidence type="ECO:0000313" key="2">
    <source>
        <dbReference type="EMBL" id="SDO07084.1"/>
    </source>
</evidence>
<dbReference type="AlphaFoldDB" id="A0A1H0GJR0"/>
<organism evidence="2 3">
    <name type="scientific">Pseudomonas jinjuensis</name>
    <dbReference type="NCBI Taxonomy" id="198616"/>
    <lineage>
        <taxon>Bacteria</taxon>
        <taxon>Pseudomonadati</taxon>
        <taxon>Pseudomonadota</taxon>
        <taxon>Gammaproteobacteria</taxon>
        <taxon>Pseudomonadales</taxon>
        <taxon>Pseudomonadaceae</taxon>
        <taxon>Pseudomonas</taxon>
    </lineage>
</organism>
<protein>
    <submittedName>
        <fullName evidence="2">Uncharacterized protein</fullName>
    </submittedName>
</protein>
<dbReference type="EMBL" id="FNIJ01000007">
    <property type="protein sequence ID" value="SDO07084.1"/>
    <property type="molecule type" value="Genomic_DNA"/>
</dbReference>
<sequence>MKSSNQHPVTERGHFPKMHRVTAPNQRAVTLAMAGVLASFHEGYQRNVAVLGQWNSNTSDIPALKIISQFSKLAQEYTSGVTLSDWQRRLPAEAKRAFTLLGIARQPGARIVTFRLGHEVAEKALAASDGPAAYLAALLKRKLGVRNIAFILEYPSSASDENHTLHLHGIACIPDGLTEECIRAVLAPNPNGKVKGYRQRFGNKAIDLQPITTPGAWVSYIHKEYPFTEHKLGSAPDFASHSASRAGRELYEELVAWMKSERGREAPQELAGEAIS</sequence>
<dbReference type="Proteomes" id="UP000242957">
    <property type="component" value="Unassembled WGS sequence"/>
</dbReference>
<keyword evidence="3" id="KW-1185">Reference proteome</keyword>
<feature type="region of interest" description="Disordered" evidence="1">
    <location>
        <begin position="1"/>
        <end position="21"/>
    </location>
</feature>
<name>A0A1H0GJR0_9PSED</name>
<proteinExistence type="predicted"/>
<evidence type="ECO:0000256" key="1">
    <source>
        <dbReference type="SAM" id="MobiDB-lite"/>
    </source>
</evidence>
<dbReference type="STRING" id="198616.SAMN05216193_107216"/>
<dbReference type="RefSeq" id="WP_245726138.1">
    <property type="nucleotide sequence ID" value="NZ_FNIJ01000007.1"/>
</dbReference>
<gene>
    <name evidence="2" type="ORF">SAMN05216193_107216</name>
</gene>